<organism evidence="2 3">
    <name type="scientific">Maribacter luteus</name>
    <dbReference type="NCBI Taxonomy" id="2594478"/>
    <lineage>
        <taxon>Bacteria</taxon>
        <taxon>Pseudomonadati</taxon>
        <taxon>Bacteroidota</taxon>
        <taxon>Flavobacteriia</taxon>
        <taxon>Flavobacteriales</taxon>
        <taxon>Flavobacteriaceae</taxon>
        <taxon>Maribacter</taxon>
    </lineage>
</organism>
<evidence type="ECO:0000313" key="3">
    <source>
        <dbReference type="Proteomes" id="UP000443153"/>
    </source>
</evidence>
<keyword evidence="1" id="KW-0812">Transmembrane</keyword>
<comment type="caution">
    <text evidence="2">The sequence shown here is derived from an EMBL/GenBank/DDBJ whole genome shotgun (WGS) entry which is preliminary data.</text>
</comment>
<keyword evidence="3" id="KW-1185">Reference proteome</keyword>
<dbReference type="EMBL" id="WKJH01000030">
    <property type="protein sequence ID" value="MRX66049.1"/>
    <property type="molecule type" value="Genomic_DNA"/>
</dbReference>
<reference evidence="2 3" key="1">
    <citation type="submission" date="2019-11" db="EMBL/GenBank/DDBJ databases">
        <title>Maribacter lutea sp. nov., a marine bacterium isolated from intertidal sand.</title>
        <authorList>
            <person name="Liu A."/>
        </authorList>
    </citation>
    <scope>NUCLEOTIDE SEQUENCE [LARGE SCALE GENOMIC DNA]</scope>
    <source>
        <strain evidence="2 3">RZ05</strain>
    </source>
</reference>
<dbReference type="Pfam" id="PF19589">
    <property type="entry name" value="DUF6095"/>
    <property type="match status" value="1"/>
</dbReference>
<proteinExistence type="predicted"/>
<dbReference type="InterPro" id="IPR046077">
    <property type="entry name" value="DUF6095"/>
</dbReference>
<protein>
    <submittedName>
        <fullName evidence="2">Uncharacterized protein</fullName>
    </submittedName>
</protein>
<dbReference type="RefSeq" id="WP_154369479.1">
    <property type="nucleotide sequence ID" value="NZ_WKJH01000030.1"/>
</dbReference>
<sequence>MKTDRDLLVKGVKHFIYTFILMFTAPVVLWQAFKNHGHFLYIPVLIFGIILAIAAIAMGFYSVHIIMNALFNTPKKKK</sequence>
<keyword evidence="1" id="KW-0472">Membrane</keyword>
<keyword evidence="1" id="KW-1133">Transmembrane helix</keyword>
<accession>A0A6I2MSW7</accession>
<gene>
    <name evidence="2" type="ORF">GJ691_18000</name>
</gene>
<evidence type="ECO:0000256" key="1">
    <source>
        <dbReference type="SAM" id="Phobius"/>
    </source>
</evidence>
<feature type="transmembrane region" description="Helical" evidence="1">
    <location>
        <begin position="12"/>
        <end position="33"/>
    </location>
</feature>
<dbReference type="OrthoDB" id="1447634at2"/>
<evidence type="ECO:0000313" key="2">
    <source>
        <dbReference type="EMBL" id="MRX66049.1"/>
    </source>
</evidence>
<dbReference type="AlphaFoldDB" id="A0A6I2MSW7"/>
<feature type="transmembrane region" description="Helical" evidence="1">
    <location>
        <begin position="39"/>
        <end position="71"/>
    </location>
</feature>
<name>A0A6I2MSW7_9FLAO</name>
<dbReference type="Proteomes" id="UP000443153">
    <property type="component" value="Unassembled WGS sequence"/>
</dbReference>